<dbReference type="InterPro" id="IPR003715">
    <property type="entry name" value="Poly_export_N"/>
</dbReference>
<proteinExistence type="inferred from homology"/>
<evidence type="ECO:0000256" key="13">
    <source>
        <dbReference type="ARBA" id="ARBA00023237"/>
    </source>
</evidence>
<keyword evidence="6" id="KW-0812">Transmembrane</keyword>
<evidence type="ECO:0000256" key="6">
    <source>
        <dbReference type="ARBA" id="ARBA00022692"/>
    </source>
</evidence>
<dbReference type="InterPro" id="IPR049712">
    <property type="entry name" value="Poly_export"/>
</dbReference>
<name>G5J7T0_CROWT</name>
<evidence type="ECO:0000256" key="12">
    <source>
        <dbReference type="ARBA" id="ARBA00023139"/>
    </source>
</evidence>
<evidence type="ECO:0000256" key="4">
    <source>
        <dbReference type="ARBA" id="ARBA00022452"/>
    </source>
</evidence>
<dbReference type="GO" id="GO:0006811">
    <property type="term" value="P:monoatomic ion transport"/>
    <property type="evidence" value="ECO:0007669"/>
    <property type="project" value="UniProtKB-KW"/>
</dbReference>
<evidence type="ECO:0000256" key="11">
    <source>
        <dbReference type="ARBA" id="ARBA00023136"/>
    </source>
</evidence>
<dbReference type="PATRIC" id="fig|423471.3.peg.3299"/>
<dbReference type="PANTHER" id="PTHR33619:SF3">
    <property type="entry name" value="POLYSACCHARIDE EXPORT PROTEIN GFCE-RELATED"/>
    <property type="match status" value="1"/>
</dbReference>
<dbReference type="Pfam" id="PF02563">
    <property type="entry name" value="Poly_export"/>
    <property type="match status" value="1"/>
</dbReference>
<evidence type="ECO:0000313" key="19">
    <source>
        <dbReference type="Proteomes" id="UP000003477"/>
    </source>
</evidence>
<feature type="domain" description="SLBB" evidence="17">
    <location>
        <begin position="94"/>
        <end position="182"/>
    </location>
</feature>
<evidence type="ECO:0000256" key="2">
    <source>
        <dbReference type="ARBA" id="ARBA00009450"/>
    </source>
</evidence>
<sequence length="437" mass="47893">MLTPKLSAQVTPTTPTYTLRPGDRLKLDVLDVPEYSSEYQVGIDGTLNLPVIGIVDVQGLSIEQLDDLITNLYSRFVVEPEITVNMIAYRPFTIAIAGEVARPGSYTLEPSNNPNSLIQLPTVTDIIQLAGGITRSASVRQVKLRRSIRGKQQLFHLNLWELFTSGDLTQNLLLQDGDSIIIPSTDEIRPEEVRQLASSSLTVDLNRPVRVNVVGQVRRPGTHLLGQQAAIINRTIALPTLTQALEEAGGITPLADIRRVTLRRQTSSGQDNILEVNLWELLQQGNPQSDLILQDGDTITVAEAIMIDPSETPTIRRASFAPEKILVTIAGEVQNPGTVEVLPETPLNQVLLSTGGFDNRRANTVSVDLIRLNPNGSVSKRNIELDFTKGINPDSNPTLSDGDAIIVHRSAITSFSDGFAEFLRPFRSLLPFGIFFD</sequence>
<dbReference type="Gene3D" id="3.10.560.10">
    <property type="entry name" value="Outer membrane lipoprotein wza domain like"/>
    <property type="match status" value="3"/>
</dbReference>
<protein>
    <submittedName>
        <fullName evidence="18">Polysaccharide export protein</fullName>
    </submittedName>
</protein>
<comment type="caution">
    <text evidence="18">The sequence shown here is derived from an EMBL/GenBank/DDBJ whole genome shotgun (WGS) entry which is preliminary data.</text>
</comment>
<dbReference type="GO" id="GO:0046930">
    <property type="term" value="C:pore complex"/>
    <property type="evidence" value="ECO:0007669"/>
    <property type="project" value="UniProtKB-KW"/>
</dbReference>
<dbReference type="PANTHER" id="PTHR33619">
    <property type="entry name" value="POLYSACCHARIDE EXPORT PROTEIN GFCE-RELATED"/>
    <property type="match status" value="1"/>
</dbReference>
<dbReference type="EMBL" id="AESD01000523">
    <property type="protein sequence ID" value="EHJ11764.1"/>
    <property type="molecule type" value="Genomic_DNA"/>
</dbReference>
<evidence type="ECO:0000313" key="18">
    <source>
        <dbReference type="EMBL" id="EHJ11764.1"/>
    </source>
</evidence>
<keyword evidence="3" id="KW-0813">Transport</keyword>
<evidence type="ECO:0000256" key="1">
    <source>
        <dbReference type="ARBA" id="ARBA00004571"/>
    </source>
</evidence>
<dbReference type="InterPro" id="IPR054765">
    <property type="entry name" value="SLBB_dom"/>
</dbReference>
<evidence type="ECO:0000256" key="9">
    <source>
        <dbReference type="ARBA" id="ARBA00023065"/>
    </source>
</evidence>
<keyword evidence="7" id="KW-0732">Signal</keyword>
<keyword evidence="9" id="KW-0406">Ion transport</keyword>
<reference evidence="18 19" key="1">
    <citation type="journal article" date="2011" name="Front. Microbiol.">
        <title>Two Strains of Crocosphaera watsonii with Highly Conserved Genomes are Distinguished by Strain-Specific Features.</title>
        <authorList>
            <person name="Bench S.R."/>
            <person name="Ilikchyan I.N."/>
            <person name="Tripp H.J."/>
            <person name="Zehr J.P."/>
        </authorList>
    </citation>
    <scope>NUCLEOTIDE SEQUENCE [LARGE SCALE GENOMIC DNA]</scope>
    <source>
        <strain evidence="18 19">WH 0003</strain>
    </source>
</reference>
<gene>
    <name evidence="18" type="ORF">CWATWH0003_3516</name>
</gene>
<accession>G5J7T0</accession>
<dbReference type="Pfam" id="PF22461">
    <property type="entry name" value="SLBB_2"/>
    <property type="match status" value="2"/>
</dbReference>
<keyword evidence="4" id="KW-1134">Transmembrane beta strand</keyword>
<keyword evidence="8" id="KW-0625">Polysaccharide transport</keyword>
<organism evidence="18 19">
    <name type="scientific">Crocosphaera watsonii WH 0003</name>
    <dbReference type="NCBI Taxonomy" id="423471"/>
    <lineage>
        <taxon>Bacteria</taxon>
        <taxon>Bacillati</taxon>
        <taxon>Cyanobacteriota</taxon>
        <taxon>Cyanophyceae</taxon>
        <taxon>Oscillatoriophycideae</taxon>
        <taxon>Chroococcales</taxon>
        <taxon>Aphanothecaceae</taxon>
        <taxon>Crocosphaera</taxon>
    </lineage>
</organism>
<keyword evidence="5" id="KW-0762">Sugar transport</keyword>
<evidence type="ECO:0000256" key="3">
    <source>
        <dbReference type="ARBA" id="ARBA00022448"/>
    </source>
</evidence>
<dbReference type="AlphaFoldDB" id="G5J7T0"/>
<dbReference type="GO" id="GO:0015288">
    <property type="term" value="F:porin activity"/>
    <property type="evidence" value="ECO:0007669"/>
    <property type="project" value="UniProtKB-KW"/>
</dbReference>
<dbReference type="Pfam" id="PF10531">
    <property type="entry name" value="SLBB"/>
    <property type="match status" value="1"/>
</dbReference>
<dbReference type="GO" id="GO:0009279">
    <property type="term" value="C:cell outer membrane"/>
    <property type="evidence" value="ECO:0007669"/>
    <property type="project" value="UniProtKB-SubCell"/>
</dbReference>
<dbReference type="Proteomes" id="UP000003477">
    <property type="component" value="Unassembled WGS sequence"/>
</dbReference>
<comment type="similarity">
    <text evidence="2">Belongs to the BexD/CtrA/VexA family.</text>
</comment>
<evidence type="ECO:0000259" key="16">
    <source>
        <dbReference type="Pfam" id="PF10531"/>
    </source>
</evidence>
<keyword evidence="13" id="KW-0998">Cell outer membrane</keyword>
<keyword evidence="10" id="KW-0626">Porin</keyword>
<evidence type="ECO:0000256" key="5">
    <source>
        <dbReference type="ARBA" id="ARBA00022597"/>
    </source>
</evidence>
<keyword evidence="12" id="KW-0564">Palmitate</keyword>
<evidence type="ECO:0000256" key="8">
    <source>
        <dbReference type="ARBA" id="ARBA00023047"/>
    </source>
</evidence>
<evidence type="ECO:0000259" key="15">
    <source>
        <dbReference type="Pfam" id="PF02563"/>
    </source>
</evidence>
<keyword evidence="11" id="KW-0472">Membrane</keyword>
<dbReference type="InterPro" id="IPR019554">
    <property type="entry name" value="Soluble_ligand-bd"/>
</dbReference>
<dbReference type="GO" id="GO:0015159">
    <property type="term" value="F:polysaccharide transmembrane transporter activity"/>
    <property type="evidence" value="ECO:0007669"/>
    <property type="project" value="InterPro"/>
</dbReference>
<evidence type="ECO:0000256" key="10">
    <source>
        <dbReference type="ARBA" id="ARBA00023114"/>
    </source>
</evidence>
<evidence type="ECO:0000256" key="14">
    <source>
        <dbReference type="ARBA" id="ARBA00023288"/>
    </source>
</evidence>
<evidence type="ECO:0000256" key="7">
    <source>
        <dbReference type="ARBA" id="ARBA00022729"/>
    </source>
</evidence>
<feature type="domain" description="Soluble ligand binding" evidence="16">
    <location>
        <begin position="327"/>
        <end position="378"/>
    </location>
</feature>
<evidence type="ECO:0000259" key="17">
    <source>
        <dbReference type="Pfam" id="PF22461"/>
    </source>
</evidence>
<feature type="domain" description="Polysaccharide export protein N-terminal" evidence="15">
    <location>
        <begin position="12"/>
        <end position="86"/>
    </location>
</feature>
<keyword evidence="14" id="KW-0449">Lipoprotein</keyword>
<comment type="subcellular location">
    <subcellularLocation>
        <location evidence="1">Cell outer membrane</location>
        <topology evidence="1">Multi-pass membrane protein</topology>
    </subcellularLocation>
</comment>
<feature type="domain" description="SLBB" evidence="17">
    <location>
        <begin position="210"/>
        <end position="301"/>
    </location>
</feature>